<keyword evidence="3" id="KW-1185">Reference proteome</keyword>
<evidence type="ECO:0000313" key="2">
    <source>
        <dbReference type="EMBL" id="MBL1116595.1"/>
    </source>
</evidence>
<dbReference type="InterPro" id="IPR001031">
    <property type="entry name" value="Thioesterase"/>
</dbReference>
<evidence type="ECO:0000313" key="3">
    <source>
        <dbReference type="Proteomes" id="UP000621510"/>
    </source>
</evidence>
<dbReference type="Proteomes" id="UP000621510">
    <property type="component" value="Unassembled WGS sequence"/>
</dbReference>
<dbReference type="InterPro" id="IPR029058">
    <property type="entry name" value="AB_hydrolase_fold"/>
</dbReference>
<dbReference type="InterPro" id="IPR020802">
    <property type="entry name" value="TesA-like"/>
</dbReference>
<dbReference type="Gene3D" id="3.40.50.1820">
    <property type="entry name" value="alpha/beta hydrolase"/>
    <property type="match status" value="1"/>
</dbReference>
<sequence length="284" mass="31076">MRSELGVELPVGAVFEDPTVAALASRLESGNGGKGLDGGEGFDVLLPLRPHGSRAPLFCVHPAGGISWPYSGLLRHIDADHPVYGLQARGLAGTETPHATVEEIAADYLRQIRTVRPHGPYHLLGWSFGGIVAHAIATRLQEEGEEVALLAVLDTYPLAAVPAAESLPEAGDRDIRGMFLDVLADEAYSLDEEILTALCHSHAQHERAAKEHRPRRFHGEMDLFIATEEPTDHRSAAWRTPDSWAPYVEGDIRTHDVPSTHDHLMTRRALDHIGPVVARRLERP</sequence>
<gene>
    <name evidence="2" type="ORF">JK364_30015</name>
</gene>
<dbReference type="SUPFAM" id="SSF53474">
    <property type="entry name" value="alpha/beta-Hydrolases"/>
    <property type="match status" value="1"/>
</dbReference>
<accession>A0ABS1PWU5</accession>
<keyword evidence="2" id="KW-0378">Hydrolase</keyword>
<dbReference type="PROSITE" id="PS50075">
    <property type="entry name" value="CARRIER"/>
    <property type="match status" value="1"/>
</dbReference>
<proteinExistence type="predicted"/>
<protein>
    <submittedName>
        <fullName evidence="2">Alpha/beta fold hydrolase</fullName>
    </submittedName>
</protein>
<feature type="domain" description="Carrier" evidence="1">
    <location>
        <begin position="1"/>
        <end position="31"/>
    </location>
</feature>
<organism evidence="2 3">
    <name type="scientific">Streptomyces endocoffeicus</name>
    <dbReference type="NCBI Taxonomy" id="2898945"/>
    <lineage>
        <taxon>Bacteria</taxon>
        <taxon>Bacillati</taxon>
        <taxon>Actinomycetota</taxon>
        <taxon>Actinomycetes</taxon>
        <taxon>Kitasatosporales</taxon>
        <taxon>Streptomycetaceae</taxon>
        <taxon>Streptomyces</taxon>
    </lineage>
</organism>
<dbReference type="Pfam" id="PF00975">
    <property type="entry name" value="Thioesterase"/>
    <property type="match status" value="1"/>
</dbReference>
<dbReference type="EMBL" id="JAERRG010000014">
    <property type="protein sequence ID" value="MBL1116595.1"/>
    <property type="molecule type" value="Genomic_DNA"/>
</dbReference>
<comment type="caution">
    <text evidence="2">The sequence shown here is derived from an EMBL/GenBank/DDBJ whole genome shotgun (WGS) entry which is preliminary data.</text>
</comment>
<evidence type="ECO:0000259" key="1">
    <source>
        <dbReference type="PROSITE" id="PS50075"/>
    </source>
</evidence>
<reference evidence="2 3" key="1">
    <citation type="submission" date="2021-01" db="EMBL/GenBank/DDBJ databases">
        <title>WGS of actinomycetes isolated from Thailand.</title>
        <authorList>
            <person name="Thawai C."/>
        </authorList>
    </citation>
    <scope>NUCLEOTIDE SEQUENCE [LARGE SCALE GENOMIC DNA]</scope>
    <source>
        <strain evidence="2 3">CA3R110</strain>
    </source>
</reference>
<name>A0ABS1PWU5_9ACTN</name>
<dbReference type="InterPro" id="IPR009081">
    <property type="entry name" value="PP-bd_ACP"/>
</dbReference>
<dbReference type="SMART" id="SM00824">
    <property type="entry name" value="PKS_TE"/>
    <property type="match status" value="1"/>
</dbReference>
<dbReference type="GO" id="GO:0016787">
    <property type="term" value="F:hydrolase activity"/>
    <property type="evidence" value="ECO:0007669"/>
    <property type="project" value="UniProtKB-KW"/>
</dbReference>